<protein>
    <submittedName>
        <fullName evidence="2">Uncharacterized protein</fullName>
    </submittedName>
</protein>
<evidence type="ECO:0000256" key="1">
    <source>
        <dbReference type="SAM" id="MobiDB-lite"/>
    </source>
</evidence>
<evidence type="ECO:0000313" key="2">
    <source>
        <dbReference type="EMBL" id="KAK1741563.1"/>
    </source>
</evidence>
<evidence type="ECO:0000313" key="3">
    <source>
        <dbReference type="Proteomes" id="UP001224775"/>
    </source>
</evidence>
<name>A0AAD8Y8F0_9STRA</name>
<gene>
    <name evidence="2" type="ORF">QTG54_008041</name>
</gene>
<reference evidence="2" key="1">
    <citation type="submission" date="2023-06" db="EMBL/GenBank/DDBJ databases">
        <title>Survivors Of The Sea: Transcriptome response of Skeletonema marinoi to long-term dormancy.</title>
        <authorList>
            <person name="Pinder M.I.M."/>
            <person name="Kourtchenko O."/>
            <person name="Robertson E.K."/>
            <person name="Larsson T."/>
            <person name="Maumus F."/>
            <person name="Osuna-Cruz C.M."/>
            <person name="Vancaester E."/>
            <person name="Stenow R."/>
            <person name="Vandepoele K."/>
            <person name="Ploug H."/>
            <person name="Bruchert V."/>
            <person name="Godhe A."/>
            <person name="Topel M."/>
        </authorList>
    </citation>
    <scope>NUCLEOTIDE SEQUENCE</scope>
    <source>
        <strain evidence="2">R05AC</strain>
    </source>
</reference>
<sequence length="129" mass="14401">MQQEFEAYISTLVGGDGESEAAARTKRQQLPKAVEDNKPKQQLQSIQKTETEEVPSEVDTTNYDATEKCLHGLPAQKVLANKELYKVFVDKFREEYSAKAAVAGNTLEECFLPQANSMATFALNPSIWK</sequence>
<accession>A0AAD8Y8F0</accession>
<keyword evidence="3" id="KW-1185">Reference proteome</keyword>
<dbReference type="AlphaFoldDB" id="A0AAD8Y8F0"/>
<dbReference type="EMBL" id="JATAAI010000013">
    <property type="protein sequence ID" value="KAK1741563.1"/>
    <property type="molecule type" value="Genomic_DNA"/>
</dbReference>
<comment type="caution">
    <text evidence="2">The sequence shown here is derived from an EMBL/GenBank/DDBJ whole genome shotgun (WGS) entry which is preliminary data.</text>
</comment>
<dbReference type="Proteomes" id="UP001224775">
    <property type="component" value="Unassembled WGS sequence"/>
</dbReference>
<feature type="region of interest" description="Disordered" evidence="1">
    <location>
        <begin position="15"/>
        <end position="59"/>
    </location>
</feature>
<organism evidence="2 3">
    <name type="scientific">Skeletonema marinoi</name>
    <dbReference type="NCBI Taxonomy" id="267567"/>
    <lineage>
        <taxon>Eukaryota</taxon>
        <taxon>Sar</taxon>
        <taxon>Stramenopiles</taxon>
        <taxon>Ochrophyta</taxon>
        <taxon>Bacillariophyta</taxon>
        <taxon>Coscinodiscophyceae</taxon>
        <taxon>Thalassiosirophycidae</taxon>
        <taxon>Thalassiosirales</taxon>
        <taxon>Skeletonemataceae</taxon>
        <taxon>Skeletonema</taxon>
        <taxon>Skeletonema marinoi-dohrnii complex</taxon>
    </lineage>
</organism>
<proteinExistence type="predicted"/>